<sequence length="147" mass="16148">MHVLSAVLIGIFMVGIPIAFGISSVYIGSQNMNTLCDKTVSSWFLSLSTWLIVYGSITLFYGVLSVATLTLWITQHNSFSGLYLGTVIPIGLFMFAWNIVGAVALFRDAYPCQTQAYSLWAMVLAVLIIQWIGYVFSGVISKTTKSK</sequence>
<evidence type="ECO:0000256" key="1">
    <source>
        <dbReference type="SAM" id="Phobius"/>
    </source>
</evidence>
<keyword evidence="1" id="KW-1133">Transmembrane helix</keyword>
<feature type="transmembrane region" description="Helical" evidence="1">
    <location>
        <begin position="47"/>
        <end position="74"/>
    </location>
</feature>
<feature type="transmembrane region" description="Helical" evidence="1">
    <location>
        <begin position="117"/>
        <end position="140"/>
    </location>
</feature>
<dbReference type="EMBL" id="MK072022">
    <property type="protein sequence ID" value="AYV77266.1"/>
    <property type="molecule type" value="Genomic_DNA"/>
</dbReference>
<gene>
    <name evidence="2" type="ORF">Barrevirus25_9</name>
</gene>
<feature type="transmembrane region" description="Helical" evidence="1">
    <location>
        <begin position="7"/>
        <end position="27"/>
    </location>
</feature>
<proteinExistence type="predicted"/>
<feature type="transmembrane region" description="Helical" evidence="1">
    <location>
        <begin position="81"/>
        <end position="105"/>
    </location>
</feature>
<protein>
    <submittedName>
        <fullName evidence="2">Uncharacterized protein</fullName>
    </submittedName>
</protein>
<keyword evidence="1" id="KW-0812">Transmembrane</keyword>
<keyword evidence="1" id="KW-0472">Membrane</keyword>
<accession>A0A3G4ZQT6</accession>
<organism evidence="2">
    <name type="scientific">Barrevirus sp</name>
    <dbReference type="NCBI Taxonomy" id="2487763"/>
    <lineage>
        <taxon>Viruses</taxon>
        <taxon>Varidnaviria</taxon>
        <taxon>Bamfordvirae</taxon>
        <taxon>Nucleocytoviricota</taxon>
        <taxon>Megaviricetes</taxon>
        <taxon>Imitervirales</taxon>
        <taxon>Mimiviridae</taxon>
        <taxon>Klosneuvirinae</taxon>
    </lineage>
</organism>
<evidence type="ECO:0000313" key="2">
    <source>
        <dbReference type="EMBL" id="AYV77266.1"/>
    </source>
</evidence>
<reference evidence="2" key="1">
    <citation type="submission" date="2018-10" db="EMBL/GenBank/DDBJ databases">
        <title>Hidden diversity of soil giant viruses.</title>
        <authorList>
            <person name="Schulz F."/>
            <person name="Alteio L."/>
            <person name="Goudeau D."/>
            <person name="Ryan E.M."/>
            <person name="Malmstrom R.R."/>
            <person name="Blanchard J."/>
            <person name="Woyke T."/>
        </authorList>
    </citation>
    <scope>NUCLEOTIDE SEQUENCE</scope>
    <source>
        <strain evidence="2">BAV1</strain>
    </source>
</reference>
<name>A0A3G4ZQT6_9VIRU</name>